<dbReference type="PANTHER" id="PTHR45339:SF1">
    <property type="entry name" value="HYBRID SIGNAL TRANSDUCTION HISTIDINE KINASE J"/>
    <property type="match status" value="1"/>
</dbReference>
<evidence type="ECO:0000256" key="10">
    <source>
        <dbReference type="ARBA" id="ARBA00068150"/>
    </source>
</evidence>
<evidence type="ECO:0000256" key="7">
    <source>
        <dbReference type="ARBA" id="ARBA00022840"/>
    </source>
</evidence>
<sequence length="662" mass="72802">MDDTIVDILPLTIVELAPVRDDQGQIVDFIWVYANEMSNRVVLPEGGSIVGQRVCDIDPAYRESDMFSDAVLCIETGQPRELFNSSRTPTPHGRLKHLEGTVVRYSIMPKGDGCVICSVEITDLVHARDQANDWLEMFRSAFDHAVQAITLTTETSRIIYANQALYDLLGYAPGELEGKSSQVIMRREDHEAVVKAGTKMWGGKIEQEIMDVTLIGKSGEEIIVSTALTSLYSEVRGERIFISHARDVRADRKLAHDLATALQRAEHATQLKSEFLANMSHELRTPLNGILGMAQVLTGGELTTAQAEQVSIILESGQSLLAILNDILDLSKIEAGRMELSFVEADLRHKLNRVCKLYEPVAQEKGINLRLVVDPSVPALLMLDTVRLRQCVGNLISNAVKFTENGDILIVATAETRGEDTSRITIHVSDNGCGIPHEKVAQIFESFVQADGSTTRKYGGSGLGLPISRKLARMMGGDITVASELNKGSIFTLTLESQIVRQERPISVPKPARDTDLGITRKASLEDGRVAPSVLVVDDNAINRRVARSFLEQNDYEVHEACDGLQALMRLGNEFFDLVLMDINMPELDGQRALDRLRAGDGPNASAPVIALTADSMRGDREKYIARGFNGYVSKPIDQRSILTVMESCLAAARPNPDRRSA</sequence>
<dbReference type="SUPFAM" id="SSF47384">
    <property type="entry name" value="Homodimeric domain of signal transducing histidine kinase"/>
    <property type="match status" value="1"/>
</dbReference>
<dbReference type="AlphaFoldDB" id="A0A059GC05"/>
<evidence type="ECO:0000256" key="11">
    <source>
        <dbReference type="PROSITE-ProRule" id="PRU00169"/>
    </source>
</evidence>
<accession>A0A059GC05</accession>
<comment type="catalytic activity">
    <reaction evidence="1">
        <text>ATP + protein L-histidine = ADP + protein N-phospho-L-histidine.</text>
        <dbReference type="EC" id="2.7.13.3"/>
    </reaction>
</comment>
<dbReference type="CDD" id="cd00130">
    <property type="entry name" value="PAS"/>
    <property type="match status" value="1"/>
</dbReference>
<dbReference type="Pfam" id="PF13426">
    <property type="entry name" value="PAS_9"/>
    <property type="match status" value="1"/>
</dbReference>
<feature type="domain" description="PAS" evidence="14">
    <location>
        <begin position="134"/>
        <end position="195"/>
    </location>
</feature>
<evidence type="ECO:0000256" key="1">
    <source>
        <dbReference type="ARBA" id="ARBA00000085"/>
    </source>
</evidence>
<reference evidence="15 16" key="1">
    <citation type="journal article" date="2014" name="Antonie Van Leeuwenhoek">
        <title>Hyphomonas beringensis sp. nov. and Hyphomonas chukchiensis sp. nov., isolated from surface seawater of the Bering Sea and Chukchi Sea.</title>
        <authorList>
            <person name="Li C."/>
            <person name="Lai Q."/>
            <person name="Li G."/>
            <person name="Dong C."/>
            <person name="Wang J."/>
            <person name="Liao Y."/>
            <person name="Shao Z."/>
        </authorList>
    </citation>
    <scope>NUCLEOTIDE SEQUENCE [LARGE SCALE GENOMIC DNA]</scope>
    <source>
        <strain evidence="15 16">SCH89</strain>
    </source>
</reference>
<dbReference type="eggNOG" id="COG5002">
    <property type="taxonomic scope" value="Bacteria"/>
</dbReference>
<evidence type="ECO:0000259" key="13">
    <source>
        <dbReference type="PROSITE" id="PS50110"/>
    </source>
</evidence>
<dbReference type="Pfam" id="PF00512">
    <property type="entry name" value="HisKA"/>
    <property type="match status" value="1"/>
</dbReference>
<dbReference type="InterPro" id="IPR004358">
    <property type="entry name" value="Sig_transdc_His_kin-like_C"/>
</dbReference>
<dbReference type="PROSITE" id="PS50112">
    <property type="entry name" value="PAS"/>
    <property type="match status" value="1"/>
</dbReference>
<evidence type="ECO:0000256" key="9">
    <source>
        <dbReference type="ARBA" id="ARBA00064003"/>
    </source>
</evidence>
<dbReference type="Pfam" id="PF00072">
    <property type="entry name" value="Response_reg"/>
    <property type="match status" value="1"/>
</dbReference>
<dbReference type="CDD" id="cd00082">
    <property type="entry name" value="HisKA"/>
    <property type="match status" value="1"/>
</dbReference>
<dbReference type="Gene3D" id="3.30.565.10">
    <property type="entry name" value="Histidine kinase-like ATPase, C-terminal domain"/>
    <property type="match status" value="1"/>
</dbReference>
<dbReference type="GO" id="GO:0005524">
    <property type="term" value="F:ATP binding"/>
    <property type="evidence" value="ECO:0007669"/>
    <property type="project" value="UniProtKB-KW"/>
</dbReference>
<keyword evidence="5" id="KW-0547">Nucleotide-binding</keyword>
<keyword evidence="8" id="KW-0902">Two-component regulatory system</keyword>
<evidence type="ECO:0000256" key="2">
    <source>
        <dbReference type="ARBA" id="ARBA00012438"/>
    </source>
</evidence>
<feature type="domain" description="Response regulatory" evidence="13">
    <location>
        <begin position="533"/>
        <end position="650"/>
    </location>
</feature>
<dbReference type="RefSeq" id="WP_051624372.1">
    <property type="nucleotide sequence ID" value="NZ_ARYL01000001.1"/>
</dbReference>
<proteinExistence type="predicted"/>
<dbReference type="SUPFAM" id="SSF55785">
    <property type="entry name" value="PYP-like sensor domain (PAS domain)"/>
    <property type="match status" value="1"/>
</dbReference>
<keyword evidence="7" id="KW-0067">ATP-binding</keyword>
<dbReference type="SMART" id="SM00448">
    <property type="entry name" value="REC"/>
    <property type="match status" value="1"/>
</dbReference>
<evidence type="ECO:0000313" key="15">
    <source>
        <dbReference type="EMBL" id="KDA04269.1"/>
    </source>
</evidence>
<dbReference type="EC" id="2.7.13.3" evidence="2"/>
<dbReference type="Pfam" id="PF02518">
    <property type="entry name" value="HATPase_c"/>
    <property type="match status" value="1"/>
</dbReference>
<keyword evidence="4" id="KW-0808">Transferase</keyword>
<dbReference type="Gene3D" id="3.40.50.2300">
    <property type="match status" value="1"/>
</dbReference>
<dbReference type="Proteomes" id="UP000024942">
    <property type="component" value="Unassembled WGS sequence"/>
</dbReference>
<keyword evidence="16" id="KW-1185">Reference proteome</keyword>
<feature type="modified residue" description="4-aspartylphosphate" evidence="11">
    <location>
        <position position="582"/>
    </location>
</feature>
<dbReference type="PATRIC" id="fig|1280953.3.peg.48"/>
<evidence type="ECO:0000256" key="6">
    <source>
        <dbReference type="ARBA" id="ARBA00022777"/>
    </source>
</evidence>
<dbReference type="InterPro" id="IPR000014">
    <property type="entry name" value="PAS"/>
</dbReference>
<evidence type="ECO:0000256" key="3">
    <source>
        <dbReference type="ARBA" id="ARBA00022553"/>
    </source>
</evidence>
<dbReference type="PANTHER" id="PTHR45339">
    <property type="entry name" value="HYBRID SIGNAL TRANSDUCTION HISTIDINE KINASE J"/>
    <property type="match status" value="1"/>
</dbReference>
<comment type="caution">
    <text evidence="15">The sequence shown here is derived from an EMBL/GenBank/DDBJ whole genome shotgun (WGS) entry which is preliminary data.</text>
</comment>
<dbReference type="CDD" id="cd16922">
    <property type="entry name" value="HATPase_EvgS-ArcB-TorS-like"/>
    <property type="match status" value="1"/>
</dbReference>
<evidence type="ECO:0000259" key="12">
    <source>
        <dbReference type="PROSITE" id="PS50109"/>
    </source>
</evidence>
<dbReference type="GO" id="GO:0000155">
    <property type="term" value="F:phosphorelay sensor kinase activity"/>
    <property type="evidence" value="ECO:0007669"/>
    <property type="project" value="InterPro"/>
</dbReference>
<dbReference type="InterPro" id="IPR003661">
    <property type="entry name" value="HisK_dim/P_dom"/>
</dbReference>
<dbReference type="EMBL" id="ARYL01000001">
    <property type="protein sequence ID" value="KDA04269.1"/>
    <property type="molecule type" value="Genomic_DNA"/>
</dbReference>
<dbReference type="SUPFAM" id="SSF55874">
    <property type="entry name" value="ATPase domain of HSP90 chaperone/DNA topoisomerase II/histidine kinase"/>
    <property type="match status" value="1"/>
</dbReference>
<evidence type="ECO:0000256" key="5">
    <source>
        <dbReference type="ARBA" id="ARBA00022741"/>
    </source>
</evidence>
<dbReference type="InterPro" id="IPR005467">
    <property type="entry name" value="His_kinase_dom"/>
</dbReference>
<feature type="domain" description="Histidine kinase" evidence="12">
    <location>
        <begin position="278"/>
        <end position="499"/>
    </location>
</feature>
<dbReference type="CDD" id="cd17546">
    <property type="entry name" value="REC_hyHK_CKI1_RcsC-like"/>
    <property type="match status" value="1"/>
</dbReference>
<name>A0A059GC05_9PROT</name>
<comment type="subunit">
    <text evidence="9">At low DSF concentrations, interacts with RpfF.</text>
</comment>
<dbReference type="InterPro" id="IPR003594">
    <property type="entry name" value="HATPase_dom"/>
</dbReference>
<dbReference type="STRING" id="1280953.HOC_00250"/>
<dbReference type="SUPFAM" id="SSF52172">
    <property type="entry name" value="CheY-like"/>
    <property type="match status" value="1"/>
</dbReference>
<dbReference type="SMART" id="SM00388">
    <property type="entry name" value="HisKA"/>
    <property type="match status" value="1"/>
</dbReference>
<evidence type="ECO:0000259" key="14">
    <source>
        <dbReference type="PROSITE" id="PS50112"/>
    </source>
</evidence>
<dbReference type="InterPro" id="IPR035965">
    <property type="entry name" value="PAS-like_dom_sf"/>
</dbReference>
<dbReference type="Gene3D" id="3.30.450.20">
    <property type="entry name" value="PAS domain"/>
    <property type="match status" value="1"/>
</dbReference>
<dbReference type="NCBIfam" id="TIGR00229">
    <property type="entry name" value="sensory_box"/>
    <property type="match status" value="1"/>
</dbReference>
<keyword evidence="3 11" id="KW-0597">Phosphoprotein</keyword>
<dbReference type="OrthoDB" id="9774458at2"/>
<dbReference type="InterPro" id="IPR036890">
    <property type="entry name" value="HATPase_C_sf"/>
</dbReference>
<gene>
    <name evidence="15" type="ORF">HOC_00250</name>
</gene>
<dbReference type="PRINTS" id="PR00344">
    <property type="entry name" value="BCTRLSENSOR"/>
</dbReference>
<evidence type="ECO:0000256" key="8">
    <source>
        <dbReference type="ARBA" id="ARBA00023012"/>
    </source>
</evidence>
<keyword evidence="6 15" id="KW-0418">Kinase</keyword>
<dbReference type="FunFam" id="3.30.565.10:FF:000010">
    <property type="entry name" value="Sensor histidine kinase RcsC"/>
    <property type="match status" value="1"/>
</dbReference>
<dbReference type="FunFam" id="1.10.287.130:FF:000002">
    <property type="entry name" value="Two-component osmosensing histidine kinase"/>
    <property type="match status" value="1"/>
</dbReference>
<evidence type="ECO:0000256" key="4">
    <source>
        <dbReference type="ARBA" id="ARBA00022679"/>
    </source>
</evidence>
<evidence type="ECO:0000313" key="16">
    <source>
        <dbReference type="Proteomes" id="UP000024942"/>
    </source>
</evidence>
<dbReference type="InterPro" id="IPR011006">
    <property type="entry name" value="CheY-like_superfamily"/>
</dbReference>
<dbReference type="InterPro" id="IPR001789">
    <property type="entry name" value="Sig_transdc_resp-reg_receiver"/>
</dbReference>
<protein>
    <recommendedName>
        <fullName evidence="10">Sensory/regulatory protein RpfC</fullName>
        <ecNumber evidence="2">2.7.13.3</ecNumber>
    </recommendedName>
</protein>
<dbReference type="PROSITE" id="PS50110">
    <property type="entry name" value="RESPONSE_REGULATORY"/>
    <property type="match status" value="1"/>
</dbReference>
<dbReference type="SMART" id="SM00387">
    <property type="entry name" value="HATPase_c"/>
    <property type="match status" value="1"/>
</dbReference>
<dbReference type="InterPro" id="IPR036097">
    <property type="entry name" value="HisK_dim/P_sf"/>
</dbReference>
<dbReference type="SMART" id="SM00091">
    <property type="entry name" value="PAS"/>
    <property type="match status" value="1"/>
</dbReference>
<organism evidence="15 16">
    <name type="scientific">Hyphomonas oceanitis SCH89</name>
    <dbReference type="NCBI Taxonomy" id="1280953"/>
    <lineage>
        <taxon>Bacteria</taxon>
        <taxon>Pseudomonadati</taxon>
        <taxon>Pseudomonadota</taxon>
        <taxon>Alphaproteobacteria</taxon>
        <taxon>Hyphomonadales</taxon>
        <taxon>Hyphomonadaceae</taxon>
        <taxon>Hyphomonas</taxon>
    </lineage>
</organism>
<dbReference type="PROSITE" id="PS50109">
    <property type="entry name" value="HIS_KIN"/>
    <property type="match status" value="1"/>
</dbReference>
<dbReference type="Gene3D" id="1.10.287.130">
    <property type="match status" value="1"/>
</dbReference>